<comment type="caution">
    <text evidence="7">The sequence shown here is derived from an EMBL/GenBank/DDBJ whole genome shotgun (WGS) entry which is preliminary data.</text>
</comment>
<proteinExistence type="inferred from homology"/>
<comment type="similarity">
    <text evidence="6">Belongs to the WD repeat TRM82 family.</text>
</comment>
<dbReference type="GO" id="GO:0005829">
    <property type="term" value="C:cytosol"/>
    <property type="evidence" value="ECO:0007669"/>
    <property type="project" value="TreeGrafter"/>
</dbReference>
<accession>A0AAD7ZX62</accession>
<reference evidence="7" key="1">
    <citation type="journal article" date="2023" name="IScience">
        <title>Live-bearing cockroach genome reveals convergent evolutionary mechanisms linked to viviparity in insects and beyond.</title>
        <authorList>
            <person name="Fouks B."/>
            <person name="Harrison M.C."/>
            <person name="Mikhailova A.A."/>
            <person name="Marchal E."/>
            <person name="English S."/>
            <person name="Carruthers M."/>
            <person name="Jennings E.C."/>
            <person name="Chiamaka E.L."/>
            <person name="Frigard R.A."/>
            <person name="Pippel M."/>
            <person name="Attardo G.M."/>
            <person name="Benoit J.B."/>
            <person name="Bornberg-Bauer E."/>
            <person name="Tobe S.S."/>
        </authorList>
    </citation>
    <scope>NUCLEOTIDE SEQUENCE</scope>
    <source>
        <strain evidence="7">Stay&amp;Tobe</strain>
    </source>
</reference>
<gene>
    <name evidence="7" type="ORF">L9F63_018262</name>
</gene>
<dbReference type="GO" id="GO:0005634">
    <property type="term" value="C:nucleus"/>
    <property type="evidence" value="ECO:0007669"/>
    <property type="project" value="UniProtKB-SubCell"/>
</dbReference>
<comment type="subunit">
    <text evidence="6">Forms a heterodimer with the catalytic subunit.</text>
</comment>
<organism evidence="7 8">
    <name type="scientific">Diploptera punctata</name>
    <name type="common">Pacific beetle cockroach</name>
    <dbReference type="NCBI Taxonomy" id="6984"/>
    <lineage>
        <taxon>Eukaryota</taxon>
        <taxon>Metazoa</taxon>
        <taxon>Ecdysozoa</taxon>
        <taxon>Arthropoda</taxon>
        <taxon>Hexapoda</taxon>
        <taxon>Insecta</taxon>
        <taxon>Pterygota</taxon>
        <taxon>Neoptera</taxon>
        <taxon>Polyneoptera</taxon>
        <taxon>Dictyoptera</taxon>
        <taxon>Blattodea</taxon>
        <taxon>Blaberoidea</taxon>
        <taxon>Blaberidae</taxon>
        <taxon>Diplopterinae</taxon>
        <taxon>Diploptera</taxon>
    </lineage>
</organism>
<dbReference type="Gene3D" id="2.130.10.10">
    <property type="entry name" value="YVTN repeat-like/Quinoprotein amine dehydrogenase"/>
    <property type="match status" value="1"/>
</dbReference>
<reference evidence="7" key="2">
    <citation type="submission" date="2023-05" db="EMBL/GenBank/DDBJ databases">
        <authorList>
            <person name="Fouks B."/>
        </authorList>
    </citation>
    <scope>NUCLEOTIDE SEQUENCE</scope>
    <source>
        <strain evidence="7">Stay&amp;Tobe</strain>
        <tissue evidence="7">Testes</tissue>
    </source>
</reference>
<comment type="function">
    <text evidence="6">Required for the formation of N(7)-methylguanine at position 46 (m7G46) in tRNA. In the complex, it is required to stabilize and induce conformational changes of the catalytic subunit.</text>
</comment>
<evidence type="ECO:0000256" key="1">
    <source>
        <dbReference type="ARBA" id="ARBA00004123"/>
    </source>
</evidence>
<evidence type="ECO:0000313" key="7">
    <source>
        <dbReference type="EMBL" id="KAJ9588336.1"/>
    </source>
</evidence>
<dbReference type="InterPro" id="IPR028884">
    <property type="entry name" value="Trm82"/>
</dbReference>
<keyword evidence="2 6" id="KW-0853">WD repeat</keyword>
<comment type="subcellular location">
    <subcellularLocation>
        <location evidence="1 6">Nucleus</location>
    </subcellularLocation>
</comment>
<keyword evidence="5 6" id="KW-0539">Nucleus</keyword>
<dbReference type="HAMAP" id="MF_03056">
    <property type="entry name" value="TRM82"/>
    <property type="match status" value="1"/>
</dbReference>
<sequence length="372" mass="41928">MAKLFGQKSCVVVTCGLSAIALDTSCQNKNTNLVLPEEVKPKENNEAVESSTNYQIVAADISISGKYIVVCTSNKQLILWESFNSFPLSTRFSSRIASKVKFTPSEKAVILADKSGDAYEFSVTSLDLEGKLLLGHLSMLLDVLVTPDERFVITCDRDEKIRVSCYPNAYNIQSYCLGHKEFVTSILFWNYKSGVEVHKIDSSMDLSPYVDIKVNKDEDNNLPIVLATCCNIDSVSSIVCCCVSNIQVCFVYLISGNLKSISHELTQTIKLDNEPWDILCFDKHLWVIGPSVNEFLHVFDWDINTCQFKNCVEENILSVVSSVNNKESLFKDVSPTCVLTLLYKRKFDNVQEYQNRKKQRLANSKSTYEDLD</sequence>
<keyword evidence="4 6" id="KW-0677">Repeat</keyword>
<dbReference type="PANTHER" id="PTHR16288">
    <property type="entry name" value="WD40 REPEAT PROTEIN 4"/>
    <property type="match status" value="1"/>
</dbReference>
<dbReference type="AlphaFoldDB" id="A0AAD7ZX62"/>
<evidence type="ECO:0000313" key="8">
    <source>
        <dbReference type="Proteomes" id="UP001233999"/>
    </source>
</evidence>
<dbReference type="SUPFAM" id="SSF50978">
    <property type="entry name" value="WD40 repeat-like"/>
    <property type="match status" value="1"/>
</dbReference>
<evidence type="ECO:0000256" key="3">
    <source>
        <dbReference type="ARBA" id="ARBA00022694"/>
    </source>
</evidence>
<dbReference type="GO" id="GO:0106004">
    <property type="term" value="P:tRNA (guanine-N7)-methylation"/>
    <property type="evidence" value="ECO:0007669"/>
    <property type="project" value="UniProtKB-UniRule"/>
</dbReference>
<keyword evidence="3 6" id="KW-0819">tRNA processing</keyword>
<dbReference type="Proteomes" id="UP001233999">
    <property type="component" value="Unassembled WGS sequence"/>
</dbReference>
<dbReference type="InterPro" id="IPR036322">
    <property type="entry name" value="WD40_repeat_dom_sf"/>
</dbReference>
<evidence type="ECO:0000256" key="6">
    <source>
        <dbReference type="HAMAP-Rule" id="MF_03056"/>
    </source>
</evidence>
<evidence type="ECO:0000256" key="2">
    <source>
        <dbReference type="ARBA" id="ARBA00022574"/>
    </source>
</evidence>
<name>A0AAD7ZX62_DIPPU</name>
<comment type="pathway">
    <text evidence="6">tRNA modification; N(7)-methylguanine-tRNA biosynthesis.</text>
</comment>
<dbReference type="GO" id="GO:0043527">
    <property type="term" value="C:tRNA methyltransferase complex"/>
    <property type="evidence" value="ECO:0007669"/>
    <property type="project" value="TreeGrafter"/>
</dbReference>
<dbReference type="EMBL" id="JASPKZ010005686">
    <property type="protein sequence ID" value="KAJ9588336.1"/>
    <property type="molecule type" value="Genomic_DNA"/>
</dbReference>
<evidence type="ECO:0000256" key="5">
    <source>
        <dbReference type="ARBA" id="ARBA00023242"/>
    </source>
</evidence>
<keyword evidence="8" id="KW-1185">Reference proteome</keyword>
<dbReference type="InterPro" id="IPR015943">
    <property type="entry name" value="WD40/YVTN_repeat-like_dom_sf"/>
</dbReference>
<dbReference type="PANTHER" id="PTHR16288:SF0">
    <property type="entry name" value="TRNA (GUANINE-N(7)-)-METHYLTRANSFERASE NON-CATALYTIC SUBUNIT WDR4"/>
    <property type="match status" value="1"/>
</dbReference>
<evidence type="ECO:0000256" key="4">
    <source>
        <dbReference type="ARBA" id="ARBA00022737"/>
    </source>
</evidence>
<protein>
    <submittedName>
        <fullName evidence="7">Uncharacterized protein</fullName>
    </submittedName>
</protein>